<sequence length="132" mass="14570">MNSRRRRGASAPGPRGQFRSRRFDDRGWGTPTEEVDEMFASLQGNQGVVGVVATLSDGAIIKSTLEDHYDANRYAMMAIDLSSEAKGAMGAGPRQQPSCFKVKNERHEIIITPSQSYTLIVMKHLQETLASQ</sequence>
<evidence type="ECO:0000313" key="1">
    <source>
        <dbReference type="EMBL" id="KAH7973896.1"/>
    </source>
</evidence>
<proteinExistence type="predicted"/>
<keyword evidence="2" id="KW-1185">Reference proteome</keyword>
<dbReference type="Proteomes" id="UP000821865">
    <property type="component" value="Chromosome 10"/>
</dbReference>
<gene>
    <name evidence="1" type="ORF">HPB49_006421</name>
</gene>
<comment type="caution">
    <text evidence="1">The sequence shown here is derived from an EMBL/GenBank/DDBJ whole genome shotgun (WGS) entry which is preliminary data.</text>
</comment>
<reference evidence="1" key="1">
    <citation type="submission" date="2020-05" db="EMBL/GenBank/DDBJ databases">
        <title>Large-scale comparative analyses of tick genomes elucidate their genetic diversity and vector capacities.</title>
        <authorList>
            <person name="Jia N."/>
            <person name="Wang J."/>
            <person name="Shi W."/>
            <person name="Du L."/>
            <person name="Sun Y."/>
            <person name="Zhan W."/>
            <person name="Jiang J."/>
            <person name="Wang Q."/>
            <person name="Zhang B."/>
            <person name="Ji P."/>
            <person name="Sakyi L.B."/>
            <person name="Cui X."/>
            <person name="Yuan T."/>
            <person name="Jiang B."/>
            <person name="Yang W."/>
            <person name="Lam T.T.-Y."/>
            <person name="Chang Q."/>
            <person name="Ding S."/>
            <person name="Wang X."/>
            <person name="Zhu J."/>
            <person name="Ruan X."/>
            <person name="Zhao L."/>
            <person name="Wei J."/>
            <person name="Que T."/>
            <person name="Du C."/>
            <person name="Cheng J."/>
            <person name="Dai P."/>
            <person name="Han X."/>
            <person name="Huang E."/>
            <person name="Gao Y."/>
            <person name="Liu J."/>
            <person name="Shao H."/>
            <person name="Ye R."/>
            <person name="Li L."/>
            <person name="Wei W."/>
            <person name="Wang X."/>
            <person name="Wang C."/>
            <person name="Yang T."/>
            <person name="Huo Q."/>
            <person name="Li W."/>
            <person name="Guo W."/>
            <person name="Chen H."/>
            <person name="Zhou L."/>
            <person name="Ni X."/>
            <person name="Tian J."/>
            <person name="Zhou Y."/>
            <person name="Sheng Y."/>
            <person name="Liu T."/>
            <person name="Pan Y."/>
            <person name="Xia L."/>
            <person name="Li J."/>
            <person name="Zhao F."/>
            <person name="Cao W."/>
        </authorList>
    </citation>
    <scope>NUCLEOTIDE SEQUENCE</scope>
    <source>
        <strain evidence="1">Dsil-2018</strain>
    </source>
</reference>
<name>A0ACB8DNG0_DERSI</name>
<dbReference type="EMBL" id="CM023479">
    <property type="protein sequence ID" value="KAH7973896.1"/>
    <property type="molecule type" value="Genomic_DNA"/>
</dbReference>
<evidence type="ECO:0000313" key="2">
    <source>
        <dbReference type="Proteomes" id="UP000821865"/>
    </source>
</evidence>
<protein>
    <submittedName>
        <fullName evidence="1">Uncharacterized protein</fullName>
    </submittedName>
</protein>
<organism evidence="1 2">
    <name type="scientific">Dermacentor silvarum</name>
    <name type="common">Tick</name>
    <dbReference type="NCBI Taxonomy" id="543639"/>
    <lineage>
        <taxon>Eukaryota</taxon>
        <taxon>Metazoa</taxon>
        <taxon>Ecdysozoa</taxon>
        <taxon>Arthropoda</taxon>
        <taxon>Chelicerata</taxon>
        <taxon>Arachnida</taxon>
        <taxon>Acari</taxon>
        <taxon>Parasitiformes</taxon>
        <taxon>Ixodida</taxon>
        <taxon>Ixodoidea</taxon>
        <taxon>Ixodidae</taxon>
        <taxon>Rhipicephalinae</taxon>
        <taxon>Dermacentor</taxon>
    </lineage>
</organism>
<accession>A0ACB8DNG0</accession>